<dbReference type="InterPro" id="IPR021244">
    <property type="entry name" value="DUF2802"/>
</dbReference>
<accession>A0A2A2F7I1</accession>
<dbReference type="EMBL" id="NSKD01000002">
    <property type="protein sequence ID" value="PAU81386.1"/>
    <property type="molecule type" value="Genomic_DNA"/>
</dbReference>
<evidence type="ECO:0000313" key="2">
    <source>
        <dbReference type="Proteomes" id="UP000218896"/>
    </source>
</evidence>
<dbReference type="Proteomes" id="UP000218896">
    <property type="component" value="Unassembled WGS sequence"/>
</dbReference>
<dbReference type="AlphaFoldDB" id="A0A2A2F7I1"/>
<organism evidence="1 2">
    <name type="scientific">Halovibrio salipaludis</name>
    <dbReference type="NCBI Taxonomy" id="2032626"/>
    <lineage>
        <taxon>Bacteria</taxon>
        <taxon>Pseudomonadati</taxon>
        <taxon>Pseudomonadota</taxon>
        <taxon>Gammaproteobacteria</taxon>
        <taxon>Oceanospirillales</taxon>
        <taxon>Halomonadaceae</taxon>
        <taxon>Halovibrio</taxon>
    </lineage>
</organism>
<reference evidence="1 2" key="1">
    <citation type="submission" date="2017-08" db="EMBL/GenBank/DDBJ databases">
        <title>Halovibrio sewagensis sp. nov., isolated from wastewater of high salinity.</title>
        <authorList>
            <person name="Dong X."/>
            <person name="Zhang G."/>
        </authorList>
    </citation>
    <scope>NUCLEOTIDE SEQUENCE [LARGE SCALE GENOMIC DNA]</scope>
    <source>
        <strain evidence="1 2">YL5-2</strain>
    </source>
</reference>
<keyword evidence="2" id="KW-1185">Reference proteome</keyword>
<evidence type="ECO:0008006" key="3">
    <source>
        <dbReference type="Google" id="ProtNLM"/>
    </source>
</evidence>
<proteinExistence type="predicted"/>
<protein>
    <recommendedName>
        <fullName evidence="3">DUF2802 domain-containing protein</fullName>
    </recommendedName>
</protein>
<dbReference type="OrthoDB" id="7068231at2"/>
<name>A0A2A2F7I1_9GAMM</name>
<sequence>MDMIDTLLPWAVTALAIALVAAQGVANRVRMNRMEAHWRQRCDDLGRELHAVSSGSMGVGRRLVACEQSLHRLSGALEEMRLNDPLRVPYDEASKLVELGAGTEDLMNSCGISRPEAELVSALRKGQTRGHEHAGTDEIV</sequence>
<dbReference type="Pfam" id="PF10975">
    <property type="entry name" value="DUF2802"/>
    <property type="match status" value="1"/>
</dbReference>
<comment type="caution">
    <text evidence="1">The sequence shown here is derived from an EMBL/GenBank/DDBJ whole genome shotgun (WGS) entry which is preliminary data.</text>
</comment>
<dbReference type="RefSeq" id="WP_095617108.1">
    <property type="nucleotide sequence ID" value="NZ_NSKD01000002.1"/>
</dbReference>
<evidence type="ECO:0000313" key="1">
    <source>
        <dbReference type="EMBL" id="PAU81386.1"/>
    </source>
</evidence>
<gene>
    <name evidence="1" type="ORF">CK501_07535</name>
</gene>